<sequence>MSSRNERRGLGRGLSALMADVNLSSAAPAESAPRKGDIAQIPIEKIEANPTQPRRVFAPEALEELAQSLREKGIIQPLILRPNPRDPQGYEIVAGERRWRAAQLARIDVVPAIVRELDDTETLEVAIIENIQRADLSAIEEAMAYRQLMDKFGHTQEKIAEALSKSRSHIANLLRLLTLPDSVQDMVRRGDLSAGHARALINAPDPDALARRILSSGMSVREAERMATEIKGTGRGPSEKRQAPRRDKDADTLALEADLTATLKMPVSIDHVGAGGGSVTISYRDLEELDALCQRLSGIC</sequence>
<evidence type="ECO:0000256" key="1">
    <source>
        <dbReference type="ARBA" id="ARBA00006295"/>
    </source>
</evidence>
<dbReference type="InterPro" id="IPR050336">
    <property type="entry name" value="Chromosome_partition/occlusion"/>
</dbReference>
<proteinExistence type="inferred from homology"/>
<dbReference type="PANTHER" id="PTHR33375">
    <property type="entry name" value="CHROMOSOME-PARTITIONING PROTEIN PARB-RELATED"/>
    <property type="match status" value="1"/>
</dbReference>
<dbReference type="AlphaFoldDB" id="A0A1N7MAJ6"/>
<dbReference type="Proteomes" id="UP000186098">
    <property type="component" value="Unassembled WGS sequence"/>
</dbReference>
<evidence type="ECO:0000313" key="7">
    <source>
        <dbReference type="EMBL" id="SIS83145.1"/>
    </source>
</evidence>
<comment type="similarity">
    <text evidence="1">Belongs to the ParB family.</text>
</comment>
<reference evidence="8" key="1">
    <citation type="submission" date="2017-01" db="EMBL/GenBank/DDBJ databases">
        <authorList>
            <person name="Varghese N."/>
            <person name="Submissions S."/>
        </authorList>
    </citation>
    <scope>NUCLEOTIDE SEQUENCE [LARGE SCALE GENOMIC DNA]</scope>
    <source>
        <strain evidence="8">DSM 18714</strain>
    </source>
</reference>
<feature type="domain" description="ParB-like N-terminal" evidence="6">
    <location>
        <begin position="39"/>
        <end position="131"/>
    </location>
</feature>
<evidence type="ECO:0000256" key="2">
    <source>
        <dbReference type="ARBA" id="ARBA00022829"/>
    </source>
</evidence>
<organism evidence="7 8">
    <name type="scientific">Phaeovulum vinaykumarii</name>
    <dbReference type="NCBI Taxonomy" id="407234"/>
    <lineage>
        <taxon>Bacteria</taxon>
        <taxon>Pseudomonadati</taxon>
        <taxon>Pseudomonadota</taxon>
        <taxon>Alphaproteobacteria</taxon>
        <taxon>Rhodobacterales</taxon>
        <taxon>Paracoccaceae</taxon>
        <taxon>Phaeovulum</taxon>
    </lineage>
</organism>
<dbReference type="NCBIfam" id="TIGR00180">
    <property type="entry name" value="parB_part"/>
    <property type="match status" value="1"/>
</dbReference>
<gene>
    <name evidence="7" type="ORF">SAMN05421795_106139</name>
</gene>
<evidence type="ECO:0000256" key="5">
    <source>
        <dbReference type="SAM" id="MobiDB-lite"/>
    </source>
</evidence>
<feature type="compositionally biased region" description="Basic and acidic residues" evidence="5">
    <location>
        <begin position="237"/>
        <end position="251"/>
    </location>
</feature>
<dbReference type="FunFam" id="1.10.10.2830:FF:000001">
    <property type="entry name" value="Chromosome partitioning protein ParB"/>
    <property type="match status" value="1"/>
</dbReference>
<dbReference type="EMBL" id="FTOM01000006">
    <property type="protein sequence ID" value="SIS83145.1"/>
    <property type="molecule type" value="Genomic_DNA"/>
</dbReference>
<evidence type="ECO:0000256" key="3">
    <source>
        <dbReference type="ARBA" id="ARBA00023125"/>
    </source>
</evidence>
<keyword evidence="8" id="KW-1185">Reference proteome</keyword>
<comment type="function">
    <text evidence="4">Involved in chromosome partition. Localize to both poles of the predivisional cell following completion of DNA replication. Binds to the DNA origin of replication.</text>
</comment>
<keyword evidence="3 7" id="KW-0238">DNA-binding</keyword>
<dbReference type="InterPro" id="IPR036086">
    <property type="entry name" value="ParB/Sulfiredoxin_sf"/>
</dbReference>
<evidence type="ECO:0000259" key="6">
    <source>
        <dbReference type="SMART" id="SM00470"/>
    </source>
</evidence>
<dbReference type="GO" id="GO:0007059">
    <property type="term" value="P:chromosome segregation"/>
    <property type="evidence" value="ECO:0007669"/>
    <property type="project" value="UniProtKB-KW"/>
</dbReference>
<accession>A0A1N7MAJ6</accession>
<feature type="region of interest" description="Disordered" evidence="5">
    <location>
        <begin position="25"/>
        <end position="45"/>
    </location>
</feature>
<dbReference type="Pfam" id="PF17762">
    <property type="entry name" value="HTH_ParB"/>
    <property type="match status" value="1"/>
</dbReference>
<dbReference type="InterPro" id="IPR057240">
    <property type="entry name" value="ParB_dimer_C"/>
</dbReference>
<dbReference type="CDD" id="cd16393">
    <property type="entry name" value="SPO0J_N"/>
    <property type="match status" value="1"/>
</dbReference>
<dbReference type="STRING" id="407234.SAMN05421795_106139"/>
<evidence type="ECO:0000256" key="4">
    <source>
        <dbReference type="ARBA" id="ARBA00025472"/>
    </source>
</evidence>
<dbReference type="GO" id="GO:0003677">
    <property type="term" value="F:DNA binding"/>
    <property type="evidence" value="ECO:0007669"/>
    <property type="project" value="UniProtKB-KW"/>
</dbReference>
<dbReference type="OrthoDB" id="9802051at2"/>
<dbReference type="Pfam" id="PF02195">
    <property type="entry name" value="ParB_N"/>
    <property type="match status" value="1"/>
</dbReference>
<dbReference type="InterPro" id="IPR004437">
    <property type="entry name" value="ParB/RepB/Spo0J"/>
</dbReference>
<dbReference type="RefSeq" id="WP_076366546.1">
    <property type="nucleotide sequence ID" value="NZ_FTOM01000006.1"/>
</dbReference>
<dbReference type="InterPro" id="IPR003115">
    <property type="entry name" value="ParB_N"/>
</dbReference>
<dbReference type="SMART" id="SM00470">
    <property type="entry name" value="ParB"/>
    <property type="match status" value="1"/>
</dbReference>
<dbReference type="Gene3D" id="1.10.10.2830">
    <property type="match status" value="1"/>
</dbReference>
<dbReference type="Gene3D" id="3.90.1530.30">
    <property type="match status" value="1"/>
</dbReference>
<dbReference type="PANTHER" id="PTHR33375:SF1">
    <property type="entry name" value="CHROMOSOME-PARTITIONING PROTEIN PARB-RELATED"/>
    <property type="match status" value="1"/>
</dbReference>
<protein>
    <submittedName>
        <fullName evidence="7">Chromosome segregation DNA-binding protein</fullName>
    </submittedName>
</protein>
<dbReference type="InterPro" id="IPR041468">
    <property type="entry name" value="HTH_ParB/Spo0J"/>
</dbReference>
<dbReference type="FunFam" id="3.90.1530.30:FF:000001">
    <property type="entry name" value="Chromosome partitioning protein ParB"/>
    <property type="match status" value="1"/>
</dbReference>
<dbReference type="SUPFAM" id="SSF109709">
    <property type="entry name" value="KorB DNA-binding domain-like"/>
    <property type="match status" value="1"/>
</dbReference>
<dbReference type="Pfam" id="PF23552">
    <property type="entry name" value="ParB_C"/>
    <property type="match status" value="1"/>
</dbReference>
<feature type="region of interest" description="Disordered" evidence="5">
    <location>
        <begin position="228"/>
        <end position="251"/>
    </location>
</feature>
<dbReference type="SUPFAM" id="SSF110849">
    <property type="entry name" value="ParB/Sulfiredoxin"/>
    <property type="match status" value="1"/>
</dbReference>
<dbReference type="GO" id="GO:0005694">
    <property type="term" value="C:chromosome"/>
    <property type="evidence" value="ECO:0007669"/>
    <property type="project" value="TreeGrafter"/>
</dbReference>
<keyword evidence="2" id="KW-0159">Chromosome partition</keyword>
<evidence type="ECO:0000313" key="8">
    <source>
        <dbReference type="Proteomes" id="UP000186098"/>
    </source>
</evidence>
<name>A0A1N7MAJ6_9RHOB</name>